<organism evidence="1 2">
    <name type="scientific">Patagioenas fasciata monilis</name>
    <dbReference type="NCBI Taxonomy" id="372326"/>
    <lineage>
        <taxon>Eukaryota</taxon>
        <taxon>Metazoa</taxon>
        <taxon>Chordata</taxon>
        <taxon>Craniata</taxon>
        <taxon>Vertebrata</taxon>
        <taxon>Euteleostomi</taxon>
        <taxon>Archelosauria</taxon>
        <taxon>Archosauria</taxon>
        <taxon>Dinosauria</taxon>
        <taxon>Saurischia</taxon>
        <taxon>Theropoda</taxon>
        <taxon>Coelurosauria</taxon>
        <taxon>Aves</taxon>
        <taxon>Neognathae</taxon>
        <taxon>Neoaves</taxon>
        <taxon>Columbimorphae</taxon>
        <taxon>Columbiformes</taxon>
        <taxon>Columbidae</taxon>
        <taxon>Patagioenas</taxon>
    </lineage>
</organism>
<comment type="caution">
    <text evidence="1">The sequence shown here is derived from an EMBL/GenBank/DDBJ whole genome shotgun (WGS) entry which is preliminary data.</text>
</comment>
<reference evidence="1 2" key="1">
    <citation type="submission" date="2016-02" db="EMBL/GenBank/DDBJ databases">
        <title>Band-tailed pigeon sequencing and assembly.</title>
        <authorList>
            <person name="Soares A.E."/>
            <person name="Novak B.J."/>
            <person name="Rice E.S."/>
            <person name="O'Connell B."/>
            <person name="Chang D."/>
            <person name="Weber S."/>
            <person name="Shapiro B."/>
        </authorList>
    </citation>
    <scope>NUCLEOTIDE SEQUENCE [LARGE SCALE GENOMIC DNA]</scope>
    <source>
        <strain evidence="1">BTP2013</strain>
        <tissue evidence="1">Blood</tissue>
    </source>
</reference>
<evidence type="ECO:0000313" key="2">
    <source>
        <dbReference type="Proteomes" id="UP000190648"/>
    </source>
</evidence>
<proteinExistence type="predicted"/>
<keyword evidence="2" id="KW-1185">Reference proteome</keyword>
<protein>
    <submittedName>
        <fullName evidence="1">Uncharacterized protein</fullName>
    </submittedName>
</protein>
<dbReference type="AlphaFoldDB" id="A0A1V4KZZ1"/>
<dbReference type="Proteomes" id="UP000190648">
    <property type="component" value="Unassembled WGS sequence"/>
</dbReference>
<dbReference type="EMBL" id="LSYS01000827">
    <property type="protein sequence ID" value="OPJ89956.1"/>
    <property type="molecule type" value="Genomic_DNA"/>
</dbReference>
<gene>
    <name evidence="1" type="ORF">AV530_011157</name>
</gene>
<name>A0A1V4KZZ1_PATFA</name>
<sequence length="73" mass="8263">MLLFGHCIPTKGTSFLWILMTEGTQAHVFGLKSSQGDPETIQTQPPRAWSAQQQARIWQSCMMHNIDASKIKF</sequence>
<evidence type="ECO:0000313" key="1">
    <source>
        <dbReference type="EMBL" id="OPJ89956.1"/>
    </source>
</evidence>
<accession>A0A1V4KZZ1</accession>